<evidence type="ECO:0000313" key="2">
    <source>
        <dbReference type="Proteomes" id="UP000663823"/>
    </source>
</evidence>
<accession>A0A820C3I5</accession>
<feature type="non-terminal residue" evidence="1">
    <location>
        <position position="67"/>
    </location>
</feature>
<dbReference type="Proteomes" id="UP000663823">
    <property type="component" value="Unassembled WGS sequence"/>
</dbReference>
<organism evidence="1 2">
    <name type="scientific">Rotaria sordida</name>
    <dbReference type="NCBI Taxonomy" id="392033"/>
    <lineage>
        <taxon>Eukaryota</taxon>
        <taxon>Metazoa</taxon>
        <taxon>Spiralia</taxon>
        <taxon>Gnathifera</taxon>
        <taxon>Rotifera</taxon>
        <taxon>Eurotatoria</taxon>
        <taxon>Bdelloidea</taxon>
        <taxon>Philodinida</taxon>
        <taxon>Philodinidae</taxon>
        <taxon>Rotaria</taxon>
    </lineage>
</organism>
<dbReference type="AlphaFoldDB" id="A0A820C3I5"/>
<sequence length="67" mass="7304">MRINVDTTNVINNSKIKSTTTQLEVLASEVKFVPTTKSINAIDMIANTESSLKITPTIIKQAVVSEI</sequence>
<gene>
    <name evidence="1" type="ORF">OTI717_LOCUS38584</name>
</gene>
<protein>
    <submittedName>
        <fullName evidence="1">Uncharacterized protein</fullName>
    </submittedName>
</protein>
<reference evidence="1" key="1">
    <citation type="submission" date="2021-02" db="EMBL/GenBank/DDBJ databases">
        <authorList>
            <person name="Nowell W R."/>
        </authorList>
    </citation>
    <scope>NUCLEOTIDE SEQUENCE</scope>
</reference>
<name>A0A820C3I5_9BILA</name>
<evidence type="ECO:0000313" key="1">
    <source>
        <dbReference type="EMBL" id="CAF4201320.1"/>
    </source>
</evidence>
<comment type="caution">
    <text evidence="1">The sequence shown here is derived from an EMBL/GenBank/DDBJ whole genome shotgun (WGS) entry which is preliminary data.</text>
</comment>
<proteinExistence type="predicted"/>
<dbReference type="EMBL" id="CAJOAX010021436">
    <property type="protein sequence ID" value="CAF4201320.1"/>
    <property type="molecule type" value="Genomic_DNA"/>
</dbReference>